<keyword evidence="1 4" id="KW-0808">Transferase</keyword>
<gene>
    <name evidence="4" type="ORF">ACFQ35_07610</name>
</gene>
<dbReference type="PROSITE" id="PS51186">
    <property type="entry name" value="GNAT"/>
    <property type="match status" value="1"/>
</dbReference>
<name>A0ABW3V2Z5_9HYPH</name>
<reference evidence="5" key="1">
    <citation type="journal article" date="2019" name="Int. J. Syst. Evol. Microbiol.">
        <title>The Global Catalogue of Microorganisms (GCM) 10K type strain sequencing project: providing services to taxonomists for standard genome sequencing and annotation.</title>
        <authorList>
            <consortium name="The Broad Institute Genomics Platform"/>
            <consortium name="The Broad Institute Genome Sequencing Center for Infectious Disease"/>
            <person name="Wu L."/>
            <person name="Ma J."/>
        </authorList>
    </citation>
    <scope>NUCLEOTIDE SEQUENCE [LARGE SCALE GENOMIC DNA]</scope>
    <source>
        <strain evidence="5">CCUG 49584</strain>
    </source>
</reference>
<dbReference type="RefSeq" id="WP_289387227.1">
    <property type="nucleotide sequence ID" value="NZ_JAUCBM010000005.1"/>
</dbReference>
<dbReference type="CDD" id="cd04301">
    <property type="entry name" value="NAT_SF"/>
    <property type="match status" value="1"/>
</dbReference>
<dbReference type="InterPro" id="IPR016181">
    <property type="entry name" value="Acyl_CoA_acyltransferase"/>
</dbReference>
<dbReference type="EC" id="2.3.-.-" evidence="4"/>
<evidence type="ECO:0000256" key="1">
    <source>
        <dbReference type="ARBA" id="ARBA00022679"/>
    </source>
</evidence>
<keyword evidence="2 4" id="KW-0012">Acyltransferase</keyword>
<dbReference type="InterPro" id="IPR000182">
    <property type="entry name" value="GNAT_dom"/>
</dbReference>
<accession>A0ABW3V2Z5</accession>
<evidence type="ECO:0000313" key="4">
    <source>
        <dbReference type="EMBL" id="MFD1227012.1"/>
    </source>
</evidence>
<dbReference type="EMBL" id="JBHTMA010000033">
    <property type="protein sequence ID" value="MFD1227012.1"/>
    <property type="molecule type" value="Genomic_DNA"/>
</dbReference>
<dbReference type="Pfam" id="PF00583">
    <property type="entry name" value="Acetyltransf_1"/>
    <property type="match status" value="1"/>
</dbReference>
<dbReference type="PANTHER" id="PTHR10545">
    <property type="entry name" value="DIAMINE N-ACETYLTRANSFERASE"/>
    <property type="match status" value="1"/>
</dbReference>
<evidence type="ECO:0000259" key="3">
    <source>
        <dbReference type="PROSITE" id="PS51186"/>
    </source>
</evidence>
<dbReference type="GO" id="GO:0016746">
    <property type="term" value="F:acyltransferase activity"/>
    <property type="evidence" value="ECO:0007669"/>
    <property type="project" value="UniProtKB-KW"/>
</dbReference>
<organism evidence="4 5">
    <name type="scientific">Pseudochrobactrum kiredjianiae</name>
    <dbReference type="NCBI Taxonomy" id="386305"/>
    <lineage>
        <taxon>Bacteria</taxon>
        <taxon>Pseudomonadati</taxon>
        <taxon>Pseudomonadota</taxon>
        <taxon>Alphaproteobacteria</taxon>
        <taxon>Hyphomicrobiales</taxon>
        <taxon>Brucellaceae</taxon>
        <taxon>Pseudochrobactrum</taxon>
    </lineage>
</organism>
<protein>
    <submittedName>
        <fullName evidence="4">GNAT family N-acetyltransferase</fullName>
        <ecNumber evidence="4">2.3.-.-</ecNumber>
    </submittedName>
</protein>
<comment type="caution">
    <text evidence="4">The sequence shown here is derived from an EMBL/GenBank/DDBJ whole genome shotgun (WGS) entry which is preliminary data.</text>
</comment>
<sequence>MTNIRFFLPSDTSALVRLFEEMQSYYKVPCPTPHVIESKLASLPVGVEIIVAEAEKIIGFAAFSSIYPGPSLTSGLFMKELFVTAEARGTGVGKALVSAVAKIAVEQGHKRVDWTADRDNPALLSFYAGLGALAQQEKVFYRLSGDALLSLSQM</sequence>
<dbReference type="InterPro" id="IPR051016">
    <property type="entry name" value="Diverse_Substrate_AcTransf"/>
</dbReference>
<dbReference type="Proteomes" id="UP001597263">
    <property type="component" value="Unassembled WGS sequence"/>
</dbReference>
<dbReference type="Gene3D" id="3.40.630.30">
    <property type="match status" value="1"/>
</dbReference>
<dbReference type="PANTHER" id="PTHR10545:SF29">
    <property type="entry name" value="GH14572P-RELATED"/>
    <property type="match status" value="1"/>
</dbReference>
<proteinExistence type="predicted"/>
<feature type="domain" description="N-acetyltransferase" evidence="3">
    <location>
        <begin position="2"/>
        <end position="154"/>
    </location>
</feature>
<evidence type="ECO:0000256" key="2">
    <source>
        <dbReference type="ARBA" id="ARBA00023315"/>
    </source>
</evidence>
<keyword evidence="5" id="KW-1185">Reference proteome</keyword>
<dbReference type="SUPFAM" id="SSF55729">
    <property type="entry name" value="Acyl-CoA N-acyltransferases (Nat)"/>
    <property type="match status" value="1"/>
</dbReference>
<evidence type="ECO:0000313" key="5">
    <source>
        <dbReference type="Proteomes" id="UP001597263"/>
    </source>
</evidence>